<proteinExistence type="predicted"/>
<reference evidence="10 11" key="1">
    <citation type="submission" date="2010-12" db="EMBL/GenBank/DDBJ databases">
        <title>Complete sequence of Ethanoligenens harbinense YUAN-3.</title>
        <authorList>
            <person name="Lucas S."/>
            <person name="Copeland A."/>
            <person name="Lapidus A."/>
            <person name="Cheng J.-F."/>
            <person name="Bruce D."/>
            <person name="Goodwin L."/>
            <person name="Pitluck S."/>
            <person name="Chertkov O."/>
            <person name="Misra M."/>
            <person name="Detter J.C."/>
            <person name="Han C."/>
            <person name="Tapia R."/>
            <person name="Land M."/>
            <person name="Hauser L."/>
            <person name="Jeffries C."/>
            <person name="Kyrpides N."/>
            <person name="Ivanova N."/>
            <person name="Mikhailova N."/>
            <person name="Wang A."/>
            <person name="Mouttaki H."/>
            <person name="He Z."/>
            <person name="Zhou J."/>
            <person name="Hemme C.L."/>
            <person name="Woyke T."/>
        </authorList>
    </citation>
    <scope>NUCLEOTIDE SEQUENCE [LARGE SCALE GENOMIC DNA]</scope>
    <source>
        <strain evidence="11">DSM 18485 / JCM 12961 / CGMCC 1.5033 / YUAN-3</strain>
    </source>
</reference>
<evidence type="ECO:0000256" key="6">
    <source>
        <dbReference type="ARBA" id="ARBA00023136"/>
    </source>
</evidence>
<feature type="transmembrane region" description="Helical" evidence="8">
    <location>
        <begin position="200"/>
        <end position="220"/>
    </location>
</feature>
<dbReference type="RefSeq" id="WP_013486157.1">
    <property type="nucleotide sequence ID" value="NC_014828.1"/>
</dbReference>
<evidence type="ECO:0000313" key="11">
    <source>
        <dbReference type="Proteomes" id="UP000001551"/>
    </source>
</evidence>
<feature type="transmembrane region" description="Helical" evidence="8">
    <location>
        <begin position="50"/>
        <end position="68"/>
    </location>
</feature>
<dbReference type="Proteomes" id="UP000001551">
    <property type="component" value="Chromosome"/>
</dbReference>
<evidence type="ECO:0000256" key="7">
    <source>
        <dbReference type="SAM" id="Coils"/>
    </source>
</evidence>
<dbReference type="Gene3D" id="1.20.1720.10">
    <property type="entry name" value="Multidrug resistance protein D"/>
    <property type="match status" value="1"/>
</dbReference>
<keyword evidence="11" id="KW-1185">Reference proteome</keyword>
<feature type="transmembrane region" description="Helical" evidence="8">
    <location>
        <begin position="922"/>
        <end position="940"/>
    </location>
</feature>
<evidence type="ECO:0000256" key="4">
    <source>
        <dbReference type="ARBA" id="ARBA00022692"/>
    </source>
</evidence>
<dbReference type="NCBIfam" id="TIGR00711">
    <property type="entry name" value="efflux_EmrB"/>
    <property type="match status" value="1"/>
</dbReference>
<feature type="domain" description="Major facilitator superfamily (MFS) profile" evidence="9">
    <location>
        <begin position="14"/>
        <end position="465"/>
    </location>
</feature>
<keyword evidence="6 8" id="KW-0472">Membrane</keyword>
<evidence type="ECO:0000313" key="10">
    <source>
        <dbReference type="EMBL" id="ADU27809.1"/>
    </source>
</evidence>
<feature type="transmembrane region" description="Helical" evidence="8">
    <location>
        <begin position="337"/>
        <end position="356"/>
    </location>
</feature>
<dbReference type="InterPro" id="IPR004638">
    <property type="entry name" value="EmrB-like"/>
</dbReference>
<gene>
    <name evidence="10" type="ordered locus">Ethha_2297</name>
</gene>
<dbReference type="CDD" id="cd17321">
    <property type="entry name" value="MFS_MMR_MDR_like"/>
    <property type="match status" value="1"/>
</dbReference>
<evidence type="ECO:0000259" key="9">
    <source>
        <dbReference type="PROSITE" id="PS50850"/>
    </source>
</evidence>
<feature type="transmembrane region" description="Helical" evidence="8">
    <location>
        <begin position="142"/>
        <end position="163"/>
    </location>
</feature>
<evidence type="ECO:0000256" key="1">
    <source>
        <dbReference type="ARBA" id="ARBA00004651"/>
    </source>
</evidence>
<dbReference type="PROSITE" id="PS50850">
    <property type="entry name" value="MFS"/>
    <property type="match status" value="1"/>
</dbReference>
<dbReference type="PANTHER" id="PTHR42718">
    <property type="entry name" value="MAJOR FACILITATOR SUPERFAMILY MULTIDRUG TRANSPORTER MFSC"/>
    <property type="match status" value="1"/>
</dbReference>
<feature type="transmembrane region" description="Helical" evidence="8">
    <location>
        <begin position="304"/>
        <end position="325"/>
    </location>
</feature>
<keyword evidence="5 8" id="KW-1133">Transmembrane helix</keyword>
<feature type="transmembrane region" description="Helical" evidence="8">
    <location>
        <begin position="270"/>
        <end position="292"/>
    </location>
</feature>
<keyword evidence="7" id="KW-0175">Coiled coil</keyword>
<dbReference type="KEGG" id="eha:Ethha_2297"/>
<feature type="transmembrane region" description="Helical" evidence="8">
    <location>
        <begin position="112"/>
        <end position="130"/>
    </location>
</feature>
<dbReference type="eggNOG" id="COG0477">
    <property type="taxonomic scope" value="Bacteria"/>
</dbReference>
<comment type="subcellular location">
    <subcellularLocation>
        <location evidence="1">Cell membrane</location>
        <topology evidence="1">Multi-pass membrane protein</topology>
    </subcellularLocation>
</comment>
<dbReference type="Pfam" id="PF07690">
    <property type="entry name" value="MFS_1"/>
    <property type="match status" value="1"/>
</dbReference>
<feature type="transmembrane region" description="Helical" evidence="8">
    <location>
        <begin position="226"/>
        <end position="249"/>
    </location>
</feature>
<dbReference type="HOGENOM" id="CLU_000960_28_3_9"/>
<protein>
    <submittedName>
        <fullName evidence="10">Drug resistance transporter, EmrB/QacA subfamily</fullName>
    </submittedName>
</protein>
<keyword evidence="3" id="KW-1003">Cell membrane</keyword>
<organism evidence="10 11">
    <name type="scientific">Ethanoligenens harbinense (strain DSM 18485 / JCM 12961 / CGMCC 1.5033 / YUAN-3)</name>
    <dbReference type="NCBI Taxonomy" id="663278"/>
    <lineage>
        <taxon>Bacteria</taxon>
        <taxon>Bacillati</taxon>
        <taxon>Bacillota</taxon>
        <taxon>Clostridia</taxon>
        <taxon>Eubacteriales</taxon>
        <taxon>Oscillospiraceae</taxon>
        <taxon>Ethanoligenens</taxon>
    </lineage>
</organism>
<dbReference type="GO" id="GO:0005886">
    <property type="term" value="C:plasma membrane"/>
    <property type="evidence" value="ECO:0007669"/>
    <property type="project" value="UniProtKB-SubCell"/>
</dbReference>
<dbReference type="InterPro" id="IPR020846">
    <property type="entry name" value="MFS_dom"/>
</dbReference>
<dbReference type="InterPro" id="IPR036259">
    <property type="entry name" value="MFS_trans_sf"/>
</dbReference>
<dbReference type="eggNOG" id="COG1511">
    <property type="taxonomic scope" value="Bacteria"/>
</dbReference>
<name>E6U4S4_ETHHY</name>
<dbReference type="Gene3D" id="1.20.1250.20">
    <property type="entry name" value="MFS general substrate transporter like domains"/>
    <property type="match status" value="1"/>
</dbReference>
<evidence type="ECO:0000256" key="2">
    <source>
        <dbReference type="ARBA" id="ARBA00022448"/>
    </source>
</evidence>
<evidence type="ECO:0000256" key="8">
    <source>
        <dbReference type="SAM" id="Phobius"/>
    </source>
</evidence>
<feature type="transmembrane region" description="Helical" evidence="8">
    <location>
        <begin position="169"/>
        <end position="188"/>
    </location>
</feature>
<dbReference type="SUPFAM" id="SSF103473">
    <property type="entry name" value="MFS general substrate transporter"/>
    <property type="match status" value="2"/>
</dbReference>
<dbReference type="PROSITE" id="PS00216">
    <property type="entry name" value="SUGAR_TRANSPORT_1"/>
    <property type="match status" value="1"/>
</dbReference>
<dbReference type="InterPro" id="IPR005829">
    <property type="entry name" value="Sugar_transporter_CS"/>
</dbReference>
<evidence type="ECO:0000256" key="5">
    <source>
        <dbReference type="ARBA" id="ARBA00022989"/>
    </source>
</evidence>
<accession>E6U4S4</accession>
<feature type="transmembrane region" description="Helical" evidence="8">
    <location>
        <begin position="80"/>
        <end position="106"/>
    </location>
</feature>
<keyword evidence="2" id="KW-0813">Transport</keyword>
<keyword evidence="4 8" id="KW-0812">Transmembrane</keyword>
<dbReference type="InterPro" id="IPR011701">
    <property type="entry name" value="MFS"/>
</dbReference>
<dbReference type="STRING" id="663278.Ethha_2297"/>
<evidence type="ECO:0000256" key="3">
    <source>
        <dbReference type="ARBA" id="ARBA00022475"/>
    </source>
</evidence>
<dbReference type="EMBL" id="CP002400">
    <property type="protein sequence ID" value="ADU27809.1"/>
    <property type="molecule type" value="Genomic_DNA"/>
</dbReference>
<dbReference type="PANTHER" id="PTHR42718:SF46">
    <property type="entry name" value="BLR6921 PROTEIN"/>
    <property type="match status" value="1"/>
</dbReference>
<dbReference type="PRINTS" id="PR01036">
    <property type="entry name" value="TCRTETB"/>
</dbReference>
<sequence length="955" mass="98579">MKNTQTGGRRRMAGFIALCLAMFVVALDSTVTNIALPDIMNAFRSNLNDASWISTIYVLGLGVLIITSAKIADQFGRKKLMLIGFALFGLSSALCGLSQSLLFLIAMRAVQSIGGAIILPLVLPMGLALFGKAKMRSISSVIGVTTAIAAAGGPALGGLIIQFSSWRVIFYLNVPLIVIALILTATCIDESYDETASRSIDFAGMLLLSAALFLLTFALLKGQDYGWHSALIVSMFVGSAVMLTLFLLVESRSRAPMMELGLFKERAFTASNVCYMLGGFAVVCPTLILNYFLQNILNDTALNAALITMWVSATVILFMPLGNLLAAKLGSAKGINVLGLLLLGAGSLLLSGITVHTSRATMIFDMVVCGFGLGFCCQSIITAVKFLPVEKSGMASGIINALRQIGTCIGIAVLVSLLNTNVTTAKTSMKAAAIADIRRSGIAKPVQSVGIADITAIFDNKDKTKQNALQNKLTNDIKHAMASLSAVPKPSNGTLGTFYDAANTLRDGTAQAADGQQALHTGIDSLSSGLSGLQDGSHSLSAGLGSLQTGGNSLSAGLGSLQTGSSSLSAGLGTLDQGLSQTLSGAQTLDAASSQGVPALSSGIGQINNGAQQLLSQFSSGGTGDPTLYDGVTGVSNGSASLSSNLNNYVSAVDNTYYLMITSNPEATQLLQTYQNQLAQAEAAYSAATGDAKTAYGQQAQALTGLVTLYTVGTDPTVTNEAQFAAKLVALAQQSQTDQNVVASGDQITTGTGQLSGAAQKVAAQFQDGGTFKSGMQQIANGTAQLNQNAEKLTALQQGLDRLTNGLLQLKTGSSQLLSGSQALQNGIASAASGSRALQSGLASANAGGSQLQQGLDSAASGSVQLRSGSSQLVDASAKIQDGTAQLAKGVGLAGQANAVQTVLNKVNQYKDDQTADAFDRVFLIAAIILFATCFIGLFTDREEHPVSQEKPRAD</sequence>
<feature type="coiled-coil region" evidence="7">
    <location>
        <begin position="664"/>
        <end position="691"/>
    </location>
</feature>
<dbReference type="AlphaFoldDB" id="E6U4S4"/>
<dbReference type="GO" id="GO:0022857">
    <property type="term" value="F:transmembrane transporter activity"/>
    <property type="evidence" value="ECO:0007669"/>
    <property type="project" value="InterPro"/>
</dbReference>